<dbReference type="EMBL" id="CM026430">
    <property type="protein sequence ID" value="KAG0562935.1"/>
    <property type="molecule type" value="Genomic_DNA"/>
</dbReference>
<evidence type="ECO:0000259" key="1">
    <source>
        <dbReference type="Pfam" id="PF24928"/>
    </source>
</evidence>
<feature type="domain" description="DUF7748" evidence="1">
    <location>
        <begin position="3"/>
        <end position="80"/>
    </location>
</feature>
<accession>A0A8T0GWZ3</accession>
<dbReference type="Proteomes" id="UP000822688">
    <property type="component" value="Chromosome 9"/>
</dbReference>
<gene>
    <name evidence="2" type="ORF">KC19_9G184200</name>
</gene>
<dbReference type="Pfam" id="PF24928">
    <property type="entry name" value="DUF7748"/>
    <property type="match status" value="1"/>
</dbReference>
<reference evidence="2" key="1">
    <citation type="submission" date="2020-06" db="EMBL/GenBank/DDBJ databases">
        <title>WGS assembly of Ceratodon purpureus strain R40.</title>
        <authorList>
            <person name="Carey S.B."/>
            <person name="Jenkins J."/>
            <person name="Shu S."/>
            <person name="Lovell J.T."/>
            <person name="Sreedasyam A."/>
            <person name="Maumus F."/>
            <person name="Tiley G.P."/>
            <person name="Fernandez-Pozo N."/>
            <person name="Barry K."/>
            <person name="Chen C."/>
            <person name="Wang M."/>
            <person name="Lipzen A."/>
            <person name="Daum C."/>
            <person name="Saski C.A."/>
            <person name="Payton A.C."/>
            <person name="Mcbreen J.C."/>
            <person name="Conrad R.E."/>
            <person name="Kollar L.M."/>
            <person name="Olsson S."/>
            <person name="Huttunen S."/>
            <person name="Landis J.B."/>
            <person name="Wickett N.J."/>
            <person name="Johnson M.G."/>
            <person name="Rensing S.A."/>
            <person name="Grimwood J."/>
            <person name="Schmutz J."/>
            <person name="Mcdaniel S.F."/>
        </authorList>
    </citation>
    <scope>NUCLEOTIDE SEQUENCE</scope>
    <source>
        <strain evidence="2">R40</strain>
    </source>
</reference>
<comment type="caution">
    <text evidence="2">The sequence shown here is derived from an EMBL/GenBank/DDBJ whole genome shotgun (WGS) entry which is preliminary data.</text>
</comment>
<evidence type="ECO:0000313" key="3">
    <source>
        <dbReference type="Proteomes" id="UP000822688"/>
    </source>
</evidence>
<name>A0A8T0GWZ3_CERPU</name>
<dbReference type="AlphaFoldDB" id="A0A8T0GWZ3"/>
<proteinExistence type="predicted"/>
<keyword evidence="3" id="KW-1185">Reference proteome</keyword>
<evidence type="ECO:0000313" key="2">
    <source>
        <dbReference type="EMBL" id="KAG0562935.1"/>
    </source>
</evidence>
<sequence length="139" mass="15812">MPSTKVTNKTGKELILKESTAGIKRFLNVLPDKETHKISVDPNATYREYWCAEKHDDPNAVVLSSDDCQEYKEVTIHCKREEDPVTHTVRDVYSWAGVPRRDNGSRDTSKPGFLKRIFGFFKPAAHDQQVSPPDQPTQP</sequence>
<dbReference type="InterPro" id="IPR056650">
    <property type="entry name" value="DUF7748"/>
</dbReference>
<protein>
    <recommendedName>
        <fullName evidence="1">DUF7748 domain-containing protein</fullName>
    </recommendedName>
</protein>
<organism evidence="2 3">
    <name type="scientific">Ceratodon purpureus</name>
    <name type="common">Fire moss</name>
    <name type="synonym">Dicranum purpureum</name>
    <dbReference type="NCBI Taxonomy" id="3225"/>
    <lineage>
        <taxon>Eukaryota</taxon>
        <taxon>Viridiplantae</taxon>
        <taxon>Streptophyta</taxon>
        <taxon>Embryophyta</taxon>
        <taxon>Bryophyta</taxon>
        <taxon>Bryophytina</taxon>
        <taxon>Bryopsida</taxon>
        <taxon>Dicranidae</taxon>
        <taxon>Pseudoditrichales</taxon>
        <taxon>Ditrichaceae</taxon>
        <taxon>Ceratodon</taxon>
    </lineage>
</organism>